<name>A0A939ESF5_9BACT</name>
<evidence type="ECO:0000313" key="1">
    <source>
        <dbReference type="EMBL" id="MBO0356939.1"/>
    </source>
</evidence>
<dbReference type="EMBL" id="JAFLQZ010000002">
    <property type="protein sequence ID" value="MBO0356939.1"/>
    <property type="molecule type" value="Genomic_DNA"/>
</dbReference>
<evidence type="ECO:0000313" key="2">
    <source>
        <dbReference type="Proteomes" id="UP000664144"/>
    </source>
</evidence>
<organism evidence="1 2">
    <name type="scientific">Hymenobacter telluris</name>
    <dbReference type="NCBI Taxonomy" id="2816474"/>
    <lineage>
        <taxon>Bacteria</taxon>
        <taxon>Pseudomonadati</taxon>
        <taxon>Bacteroidota</taxon>
        <taxon>Cytophagia</taxon>
        <taxon>Cytophagales</taxon>
        <taxon>Hymenobacteraceae</taxon>
        <taxon>Hymenobacter</taxon>
    </lineage>
</organism>
<dbReference type="AlphaFoldDB" id="A0A939ESF5"/>
<proteinExistence type="predicted"/>
<dbReference type="RefSeq" id="WP_206981023.1">
    <property type="nucleotide sequence ID" value="NZ_JAFLQZ010000002.1"/>
</dbReference>
<reference evidence="1" key="1">
    <citation type="submission" date="2021-03" db="EMBL/GenBank/DDBJ databases">
        <authorList>
            <person name="Kim M.K."/>
        </authorList>
    </citation>
    <scope>NUCLEOTIDE SEQUENCE</scope>
    <source>
        <strain evidence="1">BT186</strain>
    </source>
</reference>
<comment type="caution">
    <text evidence="1">The sequence shown here is derived from an EMBL/GenBank/DDBJ whole genome shotgun (WGS) entry which is preliminary data.</text>
</comment>
<sequence>MSVLLHASTQPSLPAHNQTVSADRTRSIELWLLTAFLFSLLIVGRLTSRTAASAQLSQLPTHSSLLRNITPIRPGTPNGPVPFFEPTAFYLPALTTTIQ</sequence>
<protein>
    <submittedName>
        <fullName evidence="1">Uncharacterized protein</fullName>
    </submittedName>
</protein>
<keyword evidence="2" id="KW-1185">Reference proteome</keyword>
<gene>
    <name evidence="1" type="ORF">J0X19_03190</name>
</gene>
<dbReference type="Proteomes" id="UP000664144">
    <property type="component" value="Unassembled WGS sequence"/>
</dbReference>
<accession>A0A939ESF5</accession>